<evidence type="ECO:0000313" key="2">
    <source>
        <dbReference type="Proteomes" id="UP000245535"/>
    </source>
</evidence>
<sequence length="115" mass="12862">MSNQNKTVGQAITEFQHAAQANLIKVQEAMDSSEEVTYLEVLSKAIIAQKSSEFIANNIFDLEDDFTTSGALLELEVYDLQLNVNFGARALAKARFVSQLNNILSPMGWEQYAWD</sequence>
<proteinExistence type="predicted"/>
<dbReference type="EMBL" id="QGDO01000009">
    <property type="protein sequence ID" value="PWJ36150.1"/>
    <property type="molecule type" value="Genomic_DNA"/>
</dbReference>
<evidence type="ECO:0000313" key="1">
    <source>
        <dbReference type="EMBL" id="PWJ36150.1"/>
    </source>
</evidence>
<dbReference type="Proteomes" id="UP000245535">
    <property type="component" value="Unassembled WGS sequence"/>
</dbReference>
<organism evidence="1 2">
    <name type="scientific">Sediminitomix flava</name>
    <dbReference type="NCBI Taxonomy" id="379075"/>
    <lineage>
        <taxon>Bacteria</taxon>
        <taxon>Pseudomonadati</taxon>
        <taxon>Bacteroidota</taxon>
        <taxon>Cytophagia</taxon>
        <taxon>Cytophagales</taxon>
        <taxon>Flammeovirgaceae</taxon>
        <taxon>Sediminitomix</taxon>
    </lineage>
</organism>
<reference evidence="1 2" key="1">
    <citation type="submission" date="2018-03" db="EMBL/GenBank/DDBJ databases">
        <title>Genomic Encyclopedia of Archaeal and Bacterial Type Strains, Phase II (KMG-II): from individual species to whole genera.</title>
        <authorList>
            <person name="Goeker M."/>
        </authorList>
    </citation>
    <scope>NUCLEOTIDE SEQUENCE [LARGE SCALE GENOMIC DNA]</scope>
    <source>
        <strain evidence="1 2">DSM 28229</strain>
    </source>
</reference>
<gene>
    <name evidence="1" type="ORF">BC781_109169</name>
</gene>
<dbReference type="AlphaFoldDB" id="A0A315Z2C7"/>
<protein>
    <submittedName>
        <fullName evidence="1">Uncharacterized protein</fullName>
    </submittedName>
</protein>
<dbReference type="RefSeq" id="WP_109622609.1">
    <property type="nucleotide sequence ID" value="NZ_QGDO01000009.1"/>
</dbReference>
<comment type="caution">
    <text evidence="1">The sequence shown here is derived from an EMBL/GenBank/DDBJ whole genome shotgun (WGS) entry which is preliminary data.</text>
</comment>
<keyword evidence="2" id="KW-1185">Reference proteome</keyword>
<accession>A0A315Z2C7</accession>
<name>A0A315Z2C7_SEDFL</name>